<name>A0A090VGV4_9FLAO</name>
<feature type="signal peptide" evidence="1">
    <location>
        <begin position="1"/>
        <end position="22"/>
    </location>
</feature>
<protein>
    <recommendedName>
        <fullName evidence="4">DUF4252 domain-containing protein</fullName>
    </recommendedName>
</protein>
<dbReference type="AlphaFoldDB" id="A0A090VGV4"/>
<gene>
    <name evidence="2" type="ORF">JCM19300_3164</name>
</gene>
<dbReference type="Proteomes" id="UP000029644">
    <property type="component" value="Unassembled WGS sequence"/>
</dbReference>
<accession>A0A090VGV4</accession>
<proteinExistence type="predicted"/>
<reference evidence="2 3" key="1">
    <citation type="journal article" date="2014" name="Genome Announc.">
        <title>Draft Genome Sequences of Marine Flavobacterium Algibacter lectus Strains SS8 and NR4.</title>
        <authorList>
            <person name="Takatani N."/>
            <person name="Nakanishi M."/>
            <person name="Meirelles P."/>
            <person name="Mino S."/>
            <person name="Suda W."/>
            <person name="Oshima K."/>
            <person name="Hattori M."/>
            <person name="Ohkuma M."/>
            <person name="Hosokawa M."/>
            <person name="Miyashita K."/>
            <person name="Thompson F.L."/>
            <person name="Niwa A."/>
            <person name="Sawabe T."/>
            <person name="Sawabe T."/>
        </authorList>
    </citation>
    <scope>NUCLEOTIDE SEQUENCE [LARGE SCALE GENOMIC DNA]</scope>
    <source>
        <strain evidence="2 3">JCM 19300</strain>
    </source>
</reference>
<evidence type="ECO:0000313" key="3">
    <source>
        <dbReference type="Proteomes" id="UP000029644"/>
    </source>
</evidence>
<dbReference type="EMBL" id="BBNQ01000015">
    <property type="protein sequence ID" value="GAL63961.1"/>
    <property type="molecule type" value="Genomic_DNA"/>
</dbReference>
<comment type="caution">
    <text evidence="2">The sequence shown here is derived from an EMBL/GenBank/DDBJ whole genome shotgun (WGS) entry which is preliminary data.</text>
</comment>
<evidence type="ECO:0000256" key="1">
    <source>
        <dbReference type="SAM" id="SignalP"/>
    </source>
</evidence>
<dbReference type="RefSeq" id="WP_042505806.1">
    <property type="nucleotide sequence ID" value="NZ_BBNQ01000015.1"/>
</dbReference>
<evidence type="ECO:0000313" key="2">
    <source>
        <dbReference type="EMBL" id="GAL63961.1"/>
    </source>
</evidence>
<dbReference type="Pfam" id="PF14060">
    <property type="entry name" value="DUF4252"/>
    <property type="match status" value="1"/>
</dbReference>
<feature type="chain" id="PRO_5001865273" description="DUF4252 domain-containing protein" evidence="1">
    <location>
        <begin position="23"/>
        <end position="180"/>
    </location>
</feature>
<dbReference type="InterPro" id="IPR025348">
    <property type="entry name" value="DUF4252"/>
</dbReference>
<evidence type="ECO:0008006" key="4">
    <source>
        <dbReference type="Google" id="ProtNLM"/>
    </source>
</evidence>
<dbReference type="PROSITE" id="PS51257">
    <property type="entry name" value="PROKAR_LIPOPROTEIN"/>
    <property type="match status" value="1"/>
</dbReference>
<keyword evidence="1" id="KW-0732">Signal</keyword>
<organism evidence="2 3">
    <name type="scientific">Algibacter lectus</name>
    <dbReference type="NCBI Taxonomy" id="221126"/>
    <lineage>
        <taxon>Bacteria</taxon>
        <taxon>Pseudomonadati</taxon>
        <taxon>Bacteroidota</taxon>
        <taxon>Flavobacteriia</taxon>
        <taxon>Flavobacteriales</taxon>
        <taxon>Flavobacteriaceae</taxon>
        <taxon>Algibacter</taxon>
    </lineage>
</organism>
<sequence>MKRAINHLLLGLFATVMLVSCSSGPTLQTYFVDHQEAPNFISQDLPISMLKVDKSSFTEEQNEAFNSVTRLNFIGYKANESNTEDIKVEIAAVKEILKDEKYNELIEFSDKGNKIAVKYIGTDDEADEIIIFGSSKEYGFGVVRVLGSDMNPSKMGTLVGALKGANFDTDQLKDIQNFFK</sequence>
<dbReference type="OrthoDB" id="1143555at2"/>